<protein>
    <recommendedName>
        <fullName evidence="1">Cyclin-D1-binding protein 1-like N-terminal domain-containing protein</fullName>
    </recommendedName>
</protein>
<evidence type="ECO:0000313" key="3">
    <source>
        <dbReference type="Proteomes" id="UP000660262"/>
    </source>
</evidence>
<proteinExistence type="predicted"/>
<dbReference type="InterPro" id="IPR049317">
    <property type="entry name" value="GCIP-like_N"/>
</dbReference>
<dbReference type="Pfam" id="PF13324">
    <property type="entry name" value="GCIP_N"/>
    <property type="match status" value="1"/>
</dbReference>
<organism evidence="2 3">
    <name type="scientific">Pycnococcus provasolii</name>
    <dbReference type="NCBI Taxonomy" id="41880"/>
    <lineage>
        <taxon>Eukaryota</taxon>
        <taxon>Viridiplantae</taxon>
        <taxon>Chlorophyta</taxon>
        <taxon>Pseudoscourfieldiophyceae</taxon>
        <taxon>Pseudoscourfieldiales</taxon>
        <taxon>Pycnococcaceae</taxon>
        <taxon>Pycnococcus</taxon>
    </lineage>
</organism>
<dbReference type="Gene3D" id="1.20.1410.10">
    <property type="entry name" value="I/LWEQ domain"/>
    <property type="match status" value="1"/>
</dbReference>
<dbReference type="PANTHER" id="PTHR15492:SF1">
    <property type="entry name" value="CYCLIN-D1-BINDING PROTEIN 1"/>
    <property type="match status" value="1"/>
</dbReference>
<comment type="caution">
    <text evidence="2">The sequence shown here is derived from an EMBL/GenBank/DDBJ whole genome shotgun (WGS) entry which is preliminary data.</text>
</comment>
<gene>
    <name evidence="2" type="ORF">PPROV_000854500</name>
</gene>
<dbReference type="EMBL" id="BNJQ01000026">
    <property type="protein sequence ID" value="GHP09810.1"/>
    <property type="molecule type" value="Genomic_DNA"/>
</dbReference>
<evidence type="ECO:0000259" key="1">
    <source>
        <dbReference type="Pfam" id="PF13324"/>
    </source>
</evidence>
<sequence>MTSSSSDQAVFAIRSCVDIIAHARTIKVRAADADGDVHGNDDSREASKELSPASASVVRDSCSALCDDLARLGVLCSSTSRSSNPDSEVLASMFAQIEAAFVNTVALLAQNMPGASEARLKAVSKLVSAAAGPVEDALKAAESGESDLVKKVALARDRVAALGKEVPHDDKAAVGRALAAVLKEVADAGREVKEMAQQEPADATVDDGALDDEDGVFDDALDEEGVALAREASAALGASFACLKAAYKAVLKSTTDNVTGSRVTTLDACLSRAEEVRLACEDAVFALCPPADRDELDDALHRCRTSAAASAAAGADVCDDVEVSGAARDAANALSL</sequence>
<accession>A0A830HVN6</accession>
<evidence type="ECO:0000313" key="2">
    <source>
        <dbReference type="EMBL" id="GHP09810.1"/>
    </source>
</evidence>
<dbReference type="Proteomes" id="UP000660262">
    <property type="component" value="Unassembled WGS sequence"/>
</dbReference>
<reference evidence="2" key="1">
    <citation type="submission" date="2020-10" db="EMBL/GenBank/DDBJ databases">
        <title>Unveiling of a novel bifunctional photoreceptor, Dualchrome1, isolated from a cosmopolitan green alga.</title>
        <authorList>
            <person name="Suzuki S."/>
            <person name="Kawachi M."/>
        </authorList>
    </citation>
    <scope>NUCLEOTIDE SEQUENCE</scope>
    <source>
        <strain evidence="2">NIES 2893</strain>
    </source>
</reference>
<dbReference type="PANTHER" id="PTHR15492">
    <property type="entry name" value="CYCLIN D1-BINDING PROTEIN 1"/>
    <property type="match status" value="1"/>
</dbReference>
<feature type="domain" description="Cyclin-D1-binding protein 1-like N-terminal" evidence="1">
    <location>
        <begin position="64"/>
        <end position="197"/>
    </location>
</feature>
<dbReference type="InterPro" id="IPR026907">
    <property type="entry name" value="GCIP-like"/>
</dbReference>
<keyword evidence="3" id="KW-1185">Reference proteome</keyword>
<name>A0A830HVN6_9CHLO</name>
<dbReference type="AlphaFoldDB" id="A0A830HVN6"/>
<dbReference type="GO" id="GO:0005634">
    <property type="term" value="C:nucleus"/>
    <property type="evidence" value="ECO:0007669"/>
    <property type="project" value="TreeGrafter"/>
</dbReference>